<reference evidence="5 6" key="1">
    <citation type="journal article" date="2012" name="J. Bacteriol.">
        <title>Draft Genome Sequence of Cecembia lonarensis Strain LW9T, Isolated from Lonar Lake, a Haloalkaline Lake in India.</title>
        <authorList>
            <person name="Shivaji S."/>
            <person name="Ara S."/>
            <person name="Singh A."/>
            <person name="Pinnaka A.K."/>
        </authorList>
    </citation>
    <scope>NUCLEOTIDE SEQUENCE [LARGE SCALE GENOMIC DNA]</scope>
    <source>
        <strain evidence="5 6">LW9</strain>
    </source>
</reference>
<dbReference type="AlphaFoldDB" id="K1L0W9"/>
<proteinExistence type="predicted"/>
<dbReference type="SMART" id="SM00028">
    <property type="entry name" value="TPR"/>
    <property type="match status" value="2"/>
</dbReference>
<gene>
    <name evidence="5" type="ORF">B879_02946</name>
</gene>
<comment type="caution">
    <text evidence="5">The sequence shown here is derived from an EMBL/GenBank/DDBJ whole genome shotgun (WGS) entry which is preliminary data.</text>
</comment>
<feature type="signal peptide" evidence="4">
    <location>
        <begin position="1"/>
        <end position="20"/>
    </location>
</feature>
<dbReference type="PANTHER" id="PTHR44943:SF8">
    <property type="entry name" value="TPR REPEAT-CONTAINING PROTEIN MJ0263"/>
    <property type="match status" value="1"/>
</dbReference>
<keyword evidence="2 3" id="KW-0802">TPR repeat</keyword>
<dbReference type="PROSITE" id="PS50005">
    <property type="entry name" value="TPR"/>
    <property type="match status" value="1"/>
</dbReference>
<dbReference type="PANTHER" id="PTHR44943">
    <property type="entry name" value="CELLULOSE SYNTHASE OPERON PROTEIN C"/>
    <property type="match status" value="1"/>
</dbReference>
<keyword evidence="4" id="KW-0732">Signal</keyword>
<feature type="repeat" description="TPR" evidence="3">
    <location>
        <begin position="191"/>
        <end position="224"/>
    </location>
</feature>
<dbReference type="PATRIC" id="fig|1225176.3.peg.3134"/>
<dbReference type="RefSeq" id="WP_009185966.1">
    <property type="nucleotide sequence ID" value="NZ_AMGM01000053.1"/>
</dbReference>
<dbReference type="InterPro" id="IPR019734">
    <property type="entry name" value="TPR_rpt"/>
</dbReference>
<dbReference type="Pfam" id="PF00515">
    <property type="entry name" value="TPR_1"/>
    <property type="match status" value="1"/>
</dbReference>
<protein>
    <submittedName>
        <fullName evidence="5">Putative PEP-CTERM system TPR-repeat lipoprotein</fullName>
    </submittedName>
</protein>
<sequence length="237" mass="26866">MNKINILLALLLCLGTVAYAQEQNTNPQETETLRKRNEGDQRVYQLAMRYNDLPVARMKLLELIERNPNNNRYPELLATLYFDAGQFTSAAVAALDLLEKNDQSATALEIAAYSLEQLGAMDRALPHFERHYLITGNLFSLYKSAYMQFSLNKEEEALNSVNMIIRDRKSTDELIGFPTNNNDTQEVSLKAAALNLKGMIYMGQKNKEEAIEAFNESLSLSPDFLLAQENLKEARSM</sequence>
<dbReference type="EMBL" id="AMGM01000053">
    <property type="protein sequence ID" value="EKB48421.1"/>
    <property type="molecule type" value="Genomic_DNA"/>
</dbReference>
<evidence type="ECO:0000256" key="4">
    <source>
        <dbReference type="SAM" id="SignalP"/>
    </source>
</evidence>
<evidence type="ECO:0000256" key="1">
    <source>
        <dbReference type="ARBA" id="ARBA00022737"/>
    </source>
</evidence>
<keyword evidence="6" id="KW-1185">Reference proteome</keyword>
<evidence type="ECO:0000313" key="6">
    <source>
        <dbReference type="Proteomes" id="UP000004478"/>
    </source>
</evidence>
<feature type="chain" id="PRO_5003847308" evidence="4">
    <location>
        <begin position="21"/>
        <end position="237"/>
    </location>
</feature>
<keyword evidence="5" id="KW-0449">Lipoprotein</keyword>
<dbReference type="InterPro" id="IPR051685">
    <property type="entry name" value="Ycf3/AcsC/BcsC/TPR_MFPF"/>
</dbReference>
<organism evidence="5 6">
    <name type="scientific">Cecembia lonarensis (strain CCUG 58316 / KCTC 22772 / LW9)</name>
    <dbReference type="NCBI Taxonomy" id="1225176"/>
    <lineage>
        <taxon>Bacteria</taxon>
        <taxon>Pseudomonadati</taxon>
        <taxon>Bacteroidota</taxon>
        <taxon>Cytophagia</taxon>
        <taxon>Cytophagales</taxon>
        <taxon>Cyclobacteriaceae</taxon>
        <taxon>Cecembia</taxon>
    </lineage>
</organism>
<keyword evidence="1" id="KW-0677">Repeat</keyword>
<dbReference type="Gene3D" id="1.25.40.10">
    <property type="entry name" value="Tetratricopeptide repeat domain"/>
    <property type="match status" value="2"/>
</dbReference>
<evidence type="ECO:0000256" key="2">
    <source>
        <dbReference type="ARBA" id="ARBA00022803"/>
    </source>
</evidence>
<name>K1L0W9_CECL9</name>
<evidence type="ECO:0000313" key="5">
    <source>
        <dbReference type="EMBL" id="EKB48421.1"/>
    </source>
</evidence>
<evidence type="ECO:0000256" key="3">
    <source>
        <dbReference type="PROSITE-ProRule" id="PRU00339"/>
    </source>
</evidence>
<dbReference type="InterPro" id="IPR011990">
    <property type="entry name" value="TPR-like_helical_dom_sf"/>
</dbReference>
<dbReference type="Pfam" id="PF13432">
    <property type="entry name" value="TPR_16"/>
    <property type="match status" value="1"/>
</dbReference>
<dbReference type="Proteomes" id="UP000004478">
    <property type="component" value="Unassembled WGS sequence"/>
</dbReference>
<accession>K1L0W9</accession>
<dbReference type="SUPFAM" id="SSF48452">
    <property type="entry name" value="TPR-like"/>
    <property type="match status" value="1"/>
</dbReference>
<dbReference type="OrthoDB" id="978953at2"/>